<dbReference type="AlphaFoldDB" id="A0A814PMR5"/>
<gene>
    <name evidence="1" type="ORF">EDS130_LOCUS20362</name>
    <name evidence="2" type="ORF">XAT740_LOCUS49282</name>
</gene>
<dbReference type="Proteomes" id="UP000663828">
    <property type="component" value="Unassembled WGS sequence"/>
</dbReference>
<evidence type="ECO:0000313" key="1">
    <source>
        <dbReference type="EMBL" id="CAF1108274.1"/>
    </source>
</evidence>
<protein>
    <submittedName>
        <fullName evidence="1">Uncharacterized protein</fullName>
    </submittedName>
</protein>
<proteinExistence type="predicted"/>
<dbReference type="OrthoDB" id="5986589at2759"/>
<keyword evidence="3" id="KW-1185">Reference proteome</keyword>
<name>A0A814PMR5_ADIRI</name>
<comment type="caution">
    <text evidence="1">The sequence shown here is derived from an EMBL/GenBank/DDBJ whole genome shotgun (WGS) entry which is preliminary data.</text>
</comment>
<evidence type="ECO:0000313" key="3">
    <source>
        <dbReference type="Proteomes" id="UP000663828"/>
    </source>
</evidence>
<accession>A0A814PMR5</accession>
<dbReference type="EMBL" id="CAJNOR010007261">
    <property type="protein sequence ID" value="CAF1613881.1"/>
    <property type="molecule type" value="Genomic_DNA"/>
</dbReference>
<reference evidence="1" key="1">
    <citation type="submission" date="2021-02" db="EMBL/GenBank/DDBJ databases">
        <authorList>
            <person name="Nowell W R."/>
        </authorList>
    </citation>
    <scope>NUCLEOTIDE SEQUENCE</scope>
</reference>
<evidence type="ECO:0000313" key="2">
    <source>
        <dbReference type="EMBL" id="CAF1613881.1"/>
    </source>
</evidence>
<dbReference type="Proteomes" id="UP000663852">
    <property type="component" value="Unassembled WGS sequence"/>
</dbReference>
<evidence type="ECO:0000313" key="4">
    <source>
        <dbReference type="Proteomes" id="UP000663852"/>
    </source>
</evidence>
<sequence>MNNTNDVRIWLTIDSIELLADLKKSNENRISIETTLNEYRIQFNVLCTRTGGEAYKDISKQLAQLYILLRDGVNQLKLPIQWFLQILTKNLPRRVEITKNTDLSNYNSDMINKVQARETYLRCFQSIYSYLSSAMCKDQLEYVLILFALLTQDKLEGIQLFQTIMTKFNPVNQQVIPDFLNDEKRPSFVDRHAWVVCVSDVINRKYPNLSEHLVDHQQEWKEYLFSMTKLDFMNKSPFEQTTTMNTIDRFLLSIILLPNEIPDLIHTFFIYHYGGQLRDESVCSINSR</sequence>
<organism evidence="1 4">
    <name type="scientific">Adineta ricciae</name>
    <name type="common">Rotifer</name>
    <dbReference type="NCBI Taxonomy" id="249248"/>
    <lineage>
        <taxon>Eukaryota</taxon>
        <taxon>Metazoa</taxon>
        <taxon>Spiralia</taxon>
        <taxon>Gnathifera</taxon>
        <taxon>Rotifera</taxon>
        <taxon>Eurotatoria</taxon>
        <taxon>Bdelloidea</taxon>
        <taxon>Adinetida</taxon>
        <taxon>Adinetidae</taxon>
        <taxon>Adineta</taxon>
    </lineage>
</organism>
<dbReference type="EMBL" id="CAJNOJ010000100">
    <property type="protein sequence ID" value="CAF1108274.1"/>
    <property type="molecule type" value="Genomic_DNA"/>
</dbReference>